<keyword evidence="3" id="KW-0812">Transmembrane</keyword>
<proteinExistence type="inferred from homology"/>
<feature type="transmembrane region" description="Helical" evidence="3">
    <location>
        <begin position="269"/>
        <end position="294"/>
    </location>
</feature>
<feature type="compositionally biased region" description="Polar residues" evidence="2">
    <location>
        <begin position="1"/>
        <end position="13"/>
    </location>
</feature>
<evidence type="ECO:0000256" key="2">
    <source>
        <dbReference type="SAM" id="MobiDB-lite"/>
    </source>
</evidence>
<dbReference type="Proteomes" id="UP000261620">
    <property type="component" value="Unplaced"/>
</dbReference>
<evidence type="ECO:0000256" key="1">
    <source>
        <dbReference type="ARBA" id="ARBA00007711"/>
    </source>
</evidence>
<feature type="transmembrane region" description="Helical" evidence="3">
    <location>
        <begin position="89"/>
        <end position="108"/>
    </location>
</feature>
<keyword evidence="5" id="KW-1185">Reference proteome</keyword>
<feature type="transmembrane region" description="Helical" evidence="3">
    <location>
        <begin position="236"/>
        <end position="257"/>
    </location>
</feature>
<dbReference type="PANTHER" id="PTHR47399:SF1">
    <property type="entry name" value="TRANSMEMBRANE PROTEIN 121B"/>
    <property type="match status" value="1"/>
</dbReference>
<reference evidence="4" key="1">
    <citation type="submission" date="2025-08" db="UniProtKB">
        <authorList>
            <consortium name="Ensembl"/>
        </authorList>
    </citation>
    <scope>IDENTIFICATION</scope>
</reference>
<dbReference type="AlphaFoldDB" id="A0A3Q3W8G5"/>
<feature type="transmembrane region" description="Helical" evidence="3">
    <location>
        <begin position="176"/>
        <end position="195"/>
    </location>
</feature>
<dbReference type="Pfam" id="PF14997">
    <property type="entry name" value="CECR6_TMEM121"/>
    <property type="match status" value="1"/>
</dbReference>
<organism evidence="4 5">
    <name type="scientific">Mola mola</name>
    <name type="common">Ocean sunfish</name>
    <name type="synonym">Tetraodon mola</name>
    <dbReference type="NCBI Taxonomy" id="94237"/>
    <lineage>
        <taxon>Eukaryota</taxon>
        <taxon>Metazoa</taxon>
        <taxon>Chordata</taxon>
        <taxon>Craniata</taxon>
        <taxon>Vertebrata</taxon>
        <taxon>Euteleostomi</taxon>
        <taxon>Actinopterygii</taxon>
        <taxon>Neopterygii</taxon>
        <taxon>Teleostei</taxon>
        <taxon>Neoteleostei</taxon>
        <taxon>Acanthomorphata</taxon>
        <taxon>Eupercaria</taxon>
        <taxon>Tetraodontiformes</taxon>
        <taxon>Molidae</taxon>
        <taxon>Mola</taxon>
    </lineage>
</organism>
<keyword evidence="3" id="KW-1133">Transmembrane helix</keyword>
<dbReference type="InterPro" id="IPR032776">
    <property type="entry name" value="CECR6/TMEM121"/>
</dbReference>
<feature type="transmembrane region" description="Helical" evidence="3">
    <location>
        <begin position="137"/>
        <end position="156"/>
    </location>
</feature>
<dbReference type="OMA" id="VFMFKNV"/>
<dbReference type="Ensembl" id="ENSMMOT00000010841.1">
    <property type="protein sequence ID" value="ENSMMOP00000010658.1"/>
    <property type="gene ID" value="ENSMMOG00000008225.1"/>
</dbReference>
<protein>
    <submittedName>
        <fullName evidence="4">Uncharacterized protein</fullName>
    </submittedName>
</protein>
<evidence type="ECO:0000313" key="5">
    <source>
        <dbReference type="Proteomes" id="UP000261620"/>
    </source>
</evidence>
<evidence type="ECO:0000256" key="3">
    <source>
        <dbReference type="SAM" id="Phobius"/>
    </source>
</evidence>
<dbReference type="PANTHER" id="PTHR47399">
    <property type="entry name" value="TRANSMEMBRANE PROTEIN 121B"/>
    <property type="match status" value="1"/>
</dbReference>
<sequence>PDSPVSSPESGQLNRRRKTQTTSRSIQPQVSSAAAAACIMTSGEFIQTVPLLAHKSKRSLLYKALCFLLLIFQGGILDFYLIIFTDLYWCSWIATDLVVISGWGIFFMKNARSKRERACGFHHKSSIFGCNLGEFTYAYLAWLIYVIACTPKVVLILETSILDLIALKVPCGVTGFKIIVMLSAPLLFCLINSIVEDLNSATRHHSQSCFMSTCLDLLDSFTLLEMLLRNEIPTVYLKYIVISVYFVVLAVPVIWLYELTASDLRCRWLLARFSSGFVVNAPLLVVRCFQVYVYKMPLSVLMFKNIFFLLSKFLELVEECVLVQGVRKMASGSHPTQFSHCVSENDMCPHGYVNTLAVTQP</sequence>
<feature type="transmembrane region" description="Helical" evidence="3">
    <location>
        <begin position="60"/>
        <end position="83"/>
    </location>
</feature>
<evidence type="ECO:0000313" key="4">
    <source>
        <dbReference type="Ensembl" id="ENSMMOP00000010658.1"/>
    </source>
</evidence>
<reference evidence="4" key="2">
    <citation type="submission" date="2025-09" db="UniProtKB">
        <authorList>
            <consortium name="Ensembl"/>
        </authorList>
    </citation>
    <scope>IDENTIFICATION</scope>
</reference>
<dbReference type="InterPro" id="IPR026624">
    <property type="entry name" value="CECR6"/>
</dbReference>
<keyword evidence="3" id="KW-0472">Membrane</keyword>
<accession>A0A3Q3W8G5</accession>
<name>A0A3Q3W8G5_MOLML</name>
<comment type="similarity">
    <text evidence="1">Belongs to the TMEM121 family.</text>
</comment>
<feature type="region of interest" description="Disordered" evidence="2">
    <location>
        <begin position="1"/>
        <end position="28"/>
    </location>
</feature>